<dbReference type="AlphaFoldDB" id="A7AQL9"/>
<keyword evidence="3" id="KW-1185">Reference proteome</keyword>
<dbReference type="VEuPathDB" id="PiroplasmaDB:BBOV_IV004770"/>
<protein>
    <submittedName>
        <fullName evidence="2">Uncharacterized protein</fullName>
    </submittedName>
</protein>
<evidence type="ECO:0000313" key="1">
    <source>
        <dbReference type="EMBL" id="BAN65921.1"/>
    </source>
</evidence>
<evidence type="ECO:0000313" key="3">
    <source>
        <dbReference type="Proteomes" id="UP000002173"/>
    </source>
</evidence>
<reference evidence="1" key="3">
    <citation type="journal article" date="2014" name="BMC Genomics">
        <title>The Babesia bovis gene and promoter model: an update from full-length EST analysis.</title>
        <authorList>
            <person name="Yamagishi J."/>
            <person name="Wakaguri H."/>
            <person name="Yokoyama N."/>
            <person name="Yamashita R."/>
            <person name="Suzuki Y."/>
            <person name="Xuan X."/>
            <person name="Igarashi I."/>
        </authorList>
    </citation>
    <scope>NUCLEOTIDE SEQUENCE</scope>
    <source>
        <strain evidence="1">Texas</strain>
    </source>
</reference>
<accession>A7AQL9</accession>
<reference evidence="3" key="5">
    <citation type="journal article" date="2021" name="Int. J. Parasitol.">
        <title>Comparative analysis of gene expression between Babesia bovis blood stages and kinetes allowed by improved genome annotation.</title>
        <authorList>
            <person name="Ueti M.W."/>
            <person name="Johnson W.C."/>
            <person name="Kappmeyer L.S."/>
            <person name="Herndon D.R."/>
            <person name="Mousel M.R."/>
            <person name="Reif K.E."/>
            <person name="Taus N.S."/>
            <person name="Ifeonu O.O."/>
            <person name="Silva J.C."/>
            <person name="Suarez C.E."/>
            <person name="Brayton K.A."/>
        </authorList>
    </citation>
    <scope>NUCLEOTIDE SEQUENCE [LARGE SCALE GENOMIC DNA]</scope>
</reference>
<dbReference type="GeneID" id="5478640"/>
<reference evidence="2 3" key="1">
    <citation type="journal article" date="2007" name="PLoS Pathog.">
        <title>Genome sequence of Babesia bovis and comparative analysis of apicomplexan hemoprotozoa.</title>
        <authorList>
            <person name="Brayton K.A."/>
            <person name="Lau A.O.T."/>
            <person name="Herndon D.R."/>
            <person name="Hannick L."/>
            <person name="Kappmeyer L.S."/>
            <person name="Berens S.J."/>
            <person name="Bidwell S.L."/>
            <person name="Brown W.C."/>
            <person name="Crabtree J."/>
            <person name="Fadrosh D."/>
            <person name="Feldblum T."/>
            <person name="Forberger H.A."/>
            <person name="Haas B.J."/>
            <person name="Howell J.M."/>
            <person name="Khouri H."/>
            <person name="Koo H."/>
            <person name="Mann D.J."/>
            <person name="Norimine J."/>
            <person name="Paulsen I.T."/>
            <person name="Radune D."/>
            <person name="Ren Q."/>
            <person name="Smith R.K. Jr."/>
            <person name="Suarez C.E."/>
            <person name="White O."/>
            <person name="Wortman J.R."/>
            <person name="Knowles D.P. Jr."/>
            <person name="McElwain T.F."/>
            <person name="Nene V.M."/>
        </authorList>
    </citation>
    <scope>NUCLEOTIDE SEQUENCE [LARGE SCALE GENOMIC DNA]</scope>
    <source>
        <strain evidence="2">T2Bo</strain>
    </source>
</reference>
<sequence length="192" mass="21562">MDRLNTLRVASCATRLFGGIVPGTSAINLYNGRLPVASADGCSSHCTAHSIPLPVQGGPLDFNDTLPIDSTRLQLPTQYQRSINAPGTLLPLRLPHMIDTPGTSSPCRVIESPDHGIFHVYDVGLTYLLNKIRTDTKHRKRAFTKRGYFRQSRSILRKDNRMKFAFALQGIDYEYIESLKMGEIPDIREYKK</sequence>
<gene>
    <name evidence="1 2" type="ORF">BBOV_IV004770</name>
</gene>
<dbReference type="RefSeq" id="XP_001610406.1">
    <property type="nucleotide sequence ID" value="XM_001610356.1"/>
</dbReference>
<dbReference type="EMBL" id="AK442127">
    <property type="protein sequence ID" value="BAN65921.1"/>
    <property type="molecule type" value="mRNA"/>
</dbReference>
<dbReference type="EMBL" id="AAXT01000002">
    <property type="protein sequence ID" value="EDO06838.1"/>
    <property type="molecule type" value="Genomic_DNA"/>
</dbReference>
<reference evidence="3" key="4">
    <citation type="journal article" date="2020" name="Data Brief">
        <title>Transcriptome dataset of Babesia bovis life stages within vertebrate and invertebrate hosts.</title>
        <authorList>
            <person name="Ueti M.W."/>
            <person name="Johnson W.C."/>
            <person name="Kappmeyer L.S."/>
            <person name="Herndon D.R."/>
            <person name="Mousel M.R."/>
            <person name="Reif K.E."/>
            <person name="Taus N.S."/>
            <person name="Ifeonu O.O."/>
            <person name="Silva J.C."/>
            <person name="Suarez C.E."/>
            <person name="Brayton K.A."/>
        </authorList>
    </citation>
    <scope>NUCLEOTIDE SEQUENCE [LARGE SCALE GENOMIC DNA]</scope>
</reference>
<evidence type="ECO:0000313" key="2">
    <source>
        <dbReference type="EMBL" id="EDO06838.1"/>
    </source>
</evidence>
<proteinExistence type="evidence at transcript level"/>
<reference evidence="2" key="2">
    <citation type="submission" date="2007-08" db="EMBL/GenBank/DDBJ databases">
        <authorList>
            <person name="Nene V."/>
        </authorList>
    </citation>
    <scope>NUCLEOTIDE SEQUENCE</scope>
    <source>
        <strain evidence="2">T2Bo</strain>
    </source>
</reference>
<dbReference type="eggNOG" id="ENOG502T13R">
    <property type="taxonomic scope" value="Eukaryota"/>
</dbReference>
<name>A7AQL9_BABBO</name>
<organism evidence="2 3">
    <name type="scientific">Babesia bovis</name>
    <dbReference type="NCBI Taxonomy" id="5865"/>
    <lineage>
        <taxon>Eukaryota</taxon>
        <taxon>Sar</taxon>
        <taxon>Alveolata</taxon>
        <taxon>Apicomplexa</taxon>
        <taxon>Aconoidasida</taxon>
        <taxon>Piroplasmida</taxon>
        <taxon>Babesiidae</taxon>
        <taxon>Babesia</taxon>
    </lineage>
</organism>
<dbReference type="KEGG" id="bbo:BBOV_IV004770"/>
<dbReference type="Proteomes" id="UP000002173">
    <property type="component" value="Unassembled WGS sequence"/>
</dbReference>